<dbReference type="RefSeq" id="WP_109306128.1">
    <property type="nucleotide sequence ID" value="NZ_BJUF01000034.1"/>
</dbReference>
<gene>
    <name evidence="6" type="ORF">DEX24_09160</name>
</gene>
<dbReference type="AlphaFoldDB" id="A0A2U3AL67"/>
<comment type="subcellular location">
    <subcellularLocation>
        <location evidence="1">Membrane</location>
        <topology evidence="1">Multi-pass membrane protein</topology>
    </subcellularLocation>
</comment>
<accession>A0A2U3AL67</accession>
<dbReference type="Proteomes" id="UP000245938">
    <property type="component" value="Unassembled WGS sequence"/>
</dbReference>
<keyword evidence="4 5" id="KW-0472">Membrane</keyword>
<keyword evidence="7" id="KW-1185">Reference proteome</keyword>
<proteinExistence type="predicted"/>
<evidence type="ECO:0000256" key="2">
    <source>
        <dbReference type="ARBA" id="ARBA00022692"/>
    </source>
</evidence>
<keyword evidence="2 5" id="KW-0812">Transmembrane</keyword>
<evidence type="ECO:0000313" key="7">
    <source>
        <dbReference type="Proteomes" id="UP000245938"/>
    </source>
</evidence>
<dbReference type="Pfam" id="PF09685">
    <property type="entry name" value="MamF_MmsF"/>
    <property type="match status" value="1"/>
</dbReference>
<keyword evidence="3 5" id="KW-1133">Transmembrane helix</keyword>
<organism evidence="6 7">
    <name type="scientific">Kurthia sibirica</name>
    <dbReference type="NCBI Taxonomy" id="202750"/>
    <lineage>
        <taxon>Bacteria</taxon>
        <taxon>Bacillati</taxon>
        <taxon>Bacillota</taxon>
        <taxon>Bacilli</taxon>
        <taxon>Bacillales</taxon>
        <taxon>Caryophanaceae</taxon>
        <taxon>Kurthia</taxon>
    </lineage>
</organism>
<evidence type="ECO:0000256" key="4">
    <source>
        <dbReference type="ARBA" id="ARBA00023136"/>
    </source>
</evidence>
<reference evidence="6 7" key="1">
    <citation type="submission" date="2018-05" db="EMBL/GenBank/DDBJ databases">
        <title>Kurthia sibirica genome sequence.</title>
        <authorList>
            <person name="Maclea K.S."/>
            <person name="Goen A.E."/>
        </authorList>
    </citation>
    <scope>NUCLEOTIDE SEQUENCE [LARGE SCALE GENOMIC DNA]</scope>
    <source>
        <strain evidence="6 7">ATCC 49154</strain>
    </source>
</reference>
<sequence>MSNNRIIASLCYFSIFFAGIILPLIVWLIVPEKDVKKHAKAAFFSHLIMYIPIIIAVIIAIFASFAQTDDVMVNSNYSISVIITLLVTAVVVGIVFIWNIYRGIKVLTSKEVL</sequence>
<dbReference type="EMBL" id="QFVR01000010">
    <property type="protein sequence ID" value="PWI25280.1"/>
    <property type="molecule type" value="Genomic_DNA"/>
</dbReference>
<feature type="transmembrane region" description="Helical" evidence="5">
    <location>
        <begin position="6"/>
        <end position="30"/>
    </location>
</feature>
<evidence type="ECO:0000256" key="1">
    <source>
        <dbReference type="ARBA" id="ARBA00004141"/>
    </source>
</evidence>
<evidence type="ECO:0000256" key="5">
    <source>
        <dbReference type="SAM" id="Phobius"/>
    </source>
</evidence>
<dbReference type="InterPro" id="IPR019109">
    <property type="entry name" value="MamF_MmsF"/>
</dbReference>
<protein>
    <recommendedName>
        <fullName evidence="8">DUF4870 domain-containing protein</fullName>
    </recommendedName>
</protein>
<name>A0A2U3AL67_9BACL</name>
<evidence type="ECO:0008006" key="8">
    <source>
        <dbReference type="Google" id="ProtNLM"/>
    </source>
</evidence>
<evidence type="ECO:0000256" key="3">
    <source>
        <dbReference type="ARBA" id="ARBA00022989"/>
    </source>
</evidence>
<comment type="caution">
    <text evidence="6">The sequence shown here is derived from an EMBL/GenBank/DDBJ whole genome shotgun (WGS) entry which is preliminary data.</text>
</comment>
<feature type="transmembrane region" description="Helical" evidence="5">
    <location>
        <begin position="42"/>
        <end position="65"/>
    </location>
</feature>
<feature type="transmembrane region" description="Helical" evidence="5">
    <location>
        <begin position="77"/>
        <end position="101"/>
    </location>
</feature>
<evidence type="ECO:0000313" key="6">
    <source>
        <dbReference type="EMBL" id="PWI25280.1"/>
    </source>
</evidence>